<organism evidence="1 2">
    <name type="scientific">Eumeta variegata</name>
    <name type="common">Bagworm moth</name>
    <name type="synonym">Eumeta japonica</name>
    <dbReference type="NCBI Taxonomy" id="151549"/>
    <lineage>
        <taxon>Eukaryota</taxon>
        <taxon>Metazoa</taxon>
        <taxon>Ecdysozoa</taxon>
        <taxon>Arthropoda</taxon>
        <taxon>Hexapoda</taxon>
        <taxon>Insecta</taxon>
        <taxon>Pterygota</taxon>
        <taxon>Neoptera</taxon>
        <taxon>Endopterygota</taxon>
        <taxon>Lepidoptera</taxon>
        <taxon>Glossata</taxon>
        <taxon>Ditrysia</taxon>
        <taxon>Tineoidea</taxon>
        <taxon>Psychidae</taxon>
        <taxon>Oiketicinae</taxon>
        <taxon>Eumeta</taxon>
    </lineage>
</organism>
<evidence type="ECO:0000313" key="2">
    <source>
        <dbReference type="Proteomes" id="UP000299102"/>
    </source>
</evidence>
<dbReference type="EMBL" id="BGZK01002595">
    <property type="protein sequence ID" value="GBP95189.1"/>
    <property type="molecule type" value="Genomic_DNA"/>
</dbReference>
<sequence>MYTRACVRVRVRRPAPDLRNYGVTTQCIVLTYVGAAARQFNLSADPRWRFAPLARALIGAASDIARPFLFSVKTRAPPLSAECVSGPAPAASGRHLAGAGDRAGRFVNGRNIRATLPELPSVMISDFHVKFFVVNRLVKIRASRTVLMFR</sequence>
<dbReference type="Proteomes" id="UP000299102">
    <property type="component" value="Unassembled WGS sequence"/>
</dbReference>
<keyword evidence="2" id="KW-1185">Reference proteome</keyword>
<proteinExistence type="predicted"/>
<name>A0A4C2A7N1_EUMVA</name>
<gene>
    <name evidence="1" type="ORF">EVAR_67586_1</name>
</gene>
<evidence type="ECO:0000313" key="1">
    <source>
        <dbReference type="EMBL" id="GBP95189.1"/>
    </source>
</evidence>
<comment type="caution">
    <text evidence="1">The sequence shown here is derived from an EMBL/GenBank/DDBJ whole genome shotgun (WGS) entry which is preliminary data.</text>
</comment>
<accession>A0A4C2A7N1</accession>
<dbReference type="AlphaFoldDB" id="A0A4C2A7N1"/>
<reference evidence="1 2" key="1">
    <citation type="journal article" date="2019" name="Commun. Biol.">
        <title>The bagworm genome reveals a unique fibroin gene that provides high tensile strength.</title>
        <authorList>
            <person name="Kono N."/>
            <person name="Nakamura H."/>
            <person name="Ohtoshi R."/>
            <person name="Tomita M."/>
            <person name="Numata K."/>
            <person name="Arakawa K."/>
        </authorList>
    </citation>
    <scope>NUCLEOTIDE SEQUENCE [LARGE SCALE GENOMIC DNA]</scope>
</reference>
<protein>
    <submittedName>
        <fullName evidence="1">Uncharacterized protein</fullName>
    </submittedName>
</protein>